<dbReference type="RefSeq" id="WP_219501209.1">
    <property type="nucleotide sequence ID" value="NZ_JAHXDN010000002.1"/>
</dbReference>
<comment type="caution">
    <text evidence="1">The sequence shown here is derived from an EMBL/GenBank/DDBJ whole genome shotgun (WGS) entry which is preliminary data.</text>
</comment>
<dbReference type="EMBL" id="JAHXDN010000002">
    <property type="protein sequence ID" value="MBW4707911.1"/>
    <property type="molecule type" value="Genomic_DNA"/>
</dbReference>
<name>A0A9X1JY77_9RHOB</name>
<evidence type="ECO:0000313" key="1">
    <source>
        <dbReference type="EMBL" id="MBW4707911.1"/>
    </source>
</evidence>
<accession>A0A9X1JY77</accession>
<sequence length="107" mass="11700">MKNYICLILAAGIIAGCSSDADEIRFDGHFYRTRLSDLDERHKFQVTARPVSASLLGAKEAARYEATVYCVNEYGSSAIQWVVGPDDPDETLPISDDTLTLEGACPL</sequence>
<evidence type="ECO:0000313" key="2">
    <source>
        <dbReference type="Proteomes" id="UP001138661"/>
    </source>
</evidence>
<proteinExistence type="predicted"/>
<evidence type="ECO:0008006" key="3">
    <source>
        <dbReference type="Google" id="ProtNLM"/>
    </source>
</evidence>
<dbReference type="Proteomes" id="UP001138661">
    <property type="component" value="Unassembled WGS sequence"/>
</dbReference>
<organism evidence="1 2">
    <name type="scientific">Roseobacter insulae</name>
    <dbReference type="NCBI Taxonomy" id="2859783"/>
    <lineage>
        <taxon>Bacteria</taxon>
        <taxon>Pseudomonadati</taxon>
        <taxon>Pseudomonadota</taxon>
        <taxon>Alphaproteobacteria</taxon>
        <taxon>Rhodobacterales</taxon>
        <taxon>Roseobacteraceae</taxon>
        <taxon>Roseobacter</taxon>
    </lineage>
</organism>
<dbReference type="PROSITE" id="PS51257">
    <property type="entry name" value="PROKAR_LIPOPROTEIN"/>
    <property type="match status" value="1"/>
</dbReference>
<reference evidence="1" key="1">
    <citation type="submission" date="2021-07" db="EMBL/GenBank/DDBJ databases">
        <title>Roseobacter insulae sp. nov., isolated from a tidal flat.</title>
        <authorList>
            <person name="Park S."/>
            <person name="Yoon J.-H."/>
        </authorList>
    </citation>
    <scope>NUCLEOTIDE SEQUENCE</scope>
    <source>
        <strain evidence="1">YSTF-M11</strain>
    </source>
</reference>
<gene>
    <name evidence="1" type="ORF">KX928_08945</name>
</gene>
<dbReference type="AlphaFoldDB" id="A0A9X1JY77"/>
<protein>
    <recommendedName>
        <fullName evidence="3">Lipoprotein</fullName>
    </recommendedName>
</protein>
<keyword evidence="2" id="KW-1185">Reference proteome</keyword>